<feature type="non-terminal residue" evidence="1">
    <location>
        <position position="1"/>
    </location>
</feature>
<sequence>VWVVDDEKSIRWVLDKALVKAGMQVDC</sequence>
<dbReference type="EMBL" id="UINC01045042">
    <property type="protein sequence ID" value="SVB51307.1"/>
    <property type="molecule type" value="Genomic_DNA"/>
</dbReference>
<dbReference type="AlphaFoldDB" id="A0A382EN63"/>
<name>A0A382EN63_9ZZZZ</name>
<gene>
    <name evidence="1" type="ORF">METZ01_LOCUS204161</name>
</gene>
<protein>
    <submittedName>
        <fullName evidence="1">Uncharacterized protein</fullName>
    </submittedName>
</protein>
<evidence type="ECO:0000313" key="1">
    <source>
        <dbReference type="EMBL" id="SVB51307.1"/>
    </source>
</evidence>
<reference evidence="1" key="1">
    <citation type="submission" date="2018-05" db="EMBL/GenBank/DDBJ databases">
        <authorList>
            <person name="Lanie J.A."/>
            <person name="Ng W.-L."/>
            <person name="Kazmierczak K.M."/>
            <person name="Andrzejewski T.M."/>
            <person name="Davidsen T.M."/>
            <person name="Wayne K.J."/>
            <person name="Tettelin H."/>
            <person name="Glass J.I."/>
            <person name="Rusch D."/>
            <person name="Podicherti R."/>
            <person name="Tsui H.-C.T."/>
            <person name="Winkler M.E."/>
        </authorList>
    </citation>
    <scope>NUCLEOTIDE SEQUENCE</scope>
</reference>
<organism evidence="1">
    <name type="scientific">marine metagenome</name>
    <dbReference type="NCBI Taxonomy" id="408172"/>
    <lineage>
        <taxon>unclassified sequences</taxon>
        <taxon>metagenomes</taxon>
        <taxon>ecological metagenomes</taxon>
    </lineage>
</organism>
<accession>A0A382EN63</accession>
<proteinExistence type="predicted"/>
<feature type="non-terminal residue" evidence="1">
    <location>
        <position position="27"/>
    </location>
</feature>